<evidence type="ECO:0000256" key="7">
    <source>
        <dbReference type="ARBA" id="ARBA00023136"/>
    </source>
</evidence>
<dbReference type="GO" id="GO:0009401">
    <property type="term" value="P:phosphoenolpyruvate-dependent sugar phosphotransferase system"/>
    <property type="evidence" value="ECO:0007669"/>
    <property type="project" value="InterPro"/>
</dbReference>
<dbReference type="GO" id="GO:1901264">
    <property type="term" value="P:carbohydrate derivative transport"/>
    <property type="evidence" value="ECO:0007669"/>
    <property type="project" value="TreeGrafter"/>
</dbReference>
<dbReference type="RefSeq" id="WP_011274518.1">
    <property type="nucleotide sequence ID" value="NZ_BKAY01000005.1"/>
</dbReference>
<dbReference type="NCBIfam" id="TIGR00410">
    <property type="entry name" value="lacE"/>
    <property type="match status" value="1"/>
</dbReference>
<evidence type="ECO:0000259" key="10">
    <source>
        <dbReference type="PROSITE" id="PS51105"/>
    </source>
</evidence>
<feature type="transmembrane region" description="Helical" evidence="9">
    <location>
        <begin position="390"/>
        <end position="409"/>
    </location>
</feature>
<dbReference type="PIRSF" id="PIRSF006351">
    <property type="entry name" value="PTS_EIIC-Cellobiose"/>
    <property type="match status" value="1"/>
</dbReference>
<feature type="transmembrane region" description="Helical" evidence="9">
    <location>
        <begin position="32"/>
        <end position="57"/>
    </location>
</feature>
<dbReference type="GeneID" id="93779628"/>
<keyword evidence="6 9" id="KW-1133">Transmembrane helix</keyword>
<reference evidence="11" key="2">
    <citation type="journal article" date="2014" name="PLoS ONE">
        <title>Characterization of the staphylococcal cassette chromosome composite island of Staphylococcus haemolyticus SH32, a methicillin-resistant clinical isolate from China.</title>
        <authorList>
            <person name="Yu D."/>
            <person name="Pi B."/>
            <person name="Chen Y."/>
            <person name="Wang Y."/>
            <person name="Ruan Z."/>
            <person name="Otto M."/>
            <person name="Yu Y."/>
        </authorList>
    </citation>
    <scope>NUCLEOTIDE SEQUENCE</scope>
    <source>
        <strain evidence="11">SH32</strain>
    </source>
</reference>
<feature type="transmembrane region" description="Helical" evidence="9">
    <location>
        <begin position="183"/>
        <end position="202"/>
    </location>
</feature>
<dbReference type="AlphaFoldDB" id="A0A028ZL03"/>
<evidence type="ECO:0000313" key="11">
    <source>
        <dbReference type="EMBL" id="AHX99898.1"/>
    </source>
</evidence>
<feature type="transmembrane region" description="Helical" evidence="9">
    <location>
        <begin position="223"/>
        <end position="251"/>
    </location>
</feature>
<dbReference type="Pfam" id="PF02378">
    <property type="entry name" value="PTS_EIIC"/>
    <property type="match status" value="1"/>
</dbReference>
<keyword evidence="4 8" id="KW-0762">Sugar transport</keyword>
<proteinExistence type="predicted"/>
<dbReference type="GO" id="GO:0008982">
    <property type="term" value="F:protein-N(PI)-phosphohistidine-sugar phosphotransferase activity"/>
    <property type="evidence" value="ECO:0007669"/>
    <property type="project" value="UniProtKB-UniRule"/>
</dbReference>
<dbReference type="PROSITE" id="PS51105">
    <property type="entry name" value="PTS_EIIC_TYPE_3"/>
    <property type="match status" value="1"/>
</dbReference>
<keyword evidence="7 8" id="KW-0472">Membrane</keyword>
<evidence type="ECO:0000256" key="9">
    <source>
        <dbReference type="SAM" id="Phobius"/>
    </source>
</evidence>
<feature type="transmembrane region" description="Helical" evidence="9">
    <location>
        <begin position="130"/>
        <end position="153"/>
    </location>
</feature>
<evidence type="ECO:0000256" key="6">
    <source>
        <dbReference type="ARBA" id="ARBA00022989"/>
    </source>
</evidence>
<dbReference type="PATRIC" id="fig|1283.206.peg.690"/>
<feature type="transmembrane region" description="Helical" evidence="9">
    <location>
        <begin position="102"/>
        <end position="118"/>
    </location>
</feature>
<dbReference type="InterPro" id="IPR051088">
    <property type="entry name" value="PTS_Sugar-EIIC/EIIB"/>
</dbReference>
<evidence type="ECO:0000256" key="1">
    <source>
        <dbReference type="ARBA" id="ARBA00004651"/>
    </source>
</evidence>
<accession>A0A028ZL03</accession>
<evidence type="ECO:0000256" key="5">
    <source>
        <dbReference type="ARBA" id="ARBA00022692"/>
    </source>
</evidence>
<feature type="transmembrane region" description="Helical" evidence="9">
    <location>
        <begin position="280"/>
        <end position="302"/>
    </location>
</feature>
<sequence length="431" mass="47643">MQKLLQWLEKVLMTPMAKASEQRHLVAIRDGIIATLPLIIVGSFFTLFALPPIPYFADLVQPHAEKIMIANRMTLGLMALYTAFCMGYNLSKSYKMDGLSGGLLSLATFLMMNIPLNLDDKLAKKDAVGYVLPMADLGGSGLFVAIISMIFAVEISRLVIKSGFTIKMPEQVPSSVARSFESLIPATLVIIISWFVRVILNIDLNKIVNMLFEPLGKFAGDSLLGALIPVFFIVLLWAAGIHGVAVMGAVFQPIWFSLLDQNIDAKAAGEQLPNIVVEPFFQWFVWIGGAGATLSLCILMVFSKSEYLKKVGRFSIIPSIFNINEPLIFGTPLVMNPILALPFIFIPLVLTTITYFVFKLGLIAKITILAPWTLPGPIGALFATNGDWKALILVLINLLIAIVLYYPFFKKYEREMLAQEQSLNEDSAEKE</sequence>
<dbReference type="GO" id="GO:0005886">
    <property type="term" value="C:plasma membrane"/>
    <property type="evidence" value="ECO:0007669"/>
    <property type="project" value="UniProtKB-SubCell"/>
</dbReference>
<protein>
    <recommendedName>
        <fullName evidence="8">Permease IIC component</fullName>
    </recommendedName>
</protein>
<evidence type="ECO:0000256" key="4">
    <source>
        <dbReference type="ARBA" id="ARBA00022597"/>
    </source>
</evidence>
<dbReference type="PANTHER" id="PTHR33989">
    <property type="match status" value="1"/>
</dbReference>
<evidence type="ECO:0000256" key="2">
    <source>
        <dbReference type="ARBA" id="ARBA00022448"/>
    </source>
</evidence>
<dbReference type="OMA" id="MMRSKAT"/>
<feature type="domain" description="PTS EIIC type-3" evidence="10">
    <location>
        <begin position="8"/>
        <end position="408"/>
    </location>
</feature>
<keyword evidence="5 9" id="KW-0812">Transmembrane</keyword>
<evidence type="ECO:0000256" key="3">
    <source>
        <dbReference type="ARBA" id="ARBA00022475"/>
    </source>
</evidence>
<dbReference type="PANTHER" id="PTHR33989:SF11">
    <property type="entry name" value="LICHENAN PERMEASE IIC COMPONENT"/>
    <property type="match status" value="1"/>
</dbReference>
<evidence type="ECO:0000256" key="8">
    <source>
        <dbReference type="PIRNR" id="PIRNR006351"/>
    </source>
</evidence>
<comment type="function">
    <text evidence="8">The phosphoenolpyruvate-dependent sugar phosphotransferase system (PTS), a major carbohydrate active -transport system, catalyzes the phosphorylation of incoming sugar substrates concomitant with their translocation across the cell membrane.</text>
</comment>
<gene>
    <name evidence="11" type="ORF">SHP0189</name>
</gene>
<dbReference type="InterPro" id="IPR004796">
    <property type="entry name" value="PTS_IIC_cello"/>
</dbReference>
<keyword evidence="2 8" id="KW-0813">Transport</keyword>
<reference evidence="11" key="1">
    <citation type="submission" date="2013-03" db="EMBL/GenBank/DDBJ databases">
        <authorList>
            <person name="Borui P."/>
            <person name="Yunsong Y."/>
        </authorList>
    </citation>
    <scope>NUCLEOTIDE SEQUENCE</scope>
    <source>
        <strain evidence="11">SH32</strain>
    </source>
</reference>
<name>A0A028ZL03_STAHA</name>
<organism evidence="11">
    <name type="scientific">Staphylococcus haemolyticus</name>
    <dbReference type="NCBI Taxonomy" id="1283"/>
    <lineage>
        <taxon>Bacteria</taxon>
        <taxon>Bacillati</taxon>
        <taxon>Bacillota</taxon>
        <taxon>Bacilli</taxon>
        <taxon>Bacillales</taxon>
        <taxon>Staphylococcaceae</taxon>
        <taxon>Staphylococcus</taxon>
    </lineage>
</organism>
<comment type="subcellular location">
    <subcellularLocation>
        <location evidence="1">Cell membrane</location>
        <topology evidence="1">Multi-pass membrane protein</topology>
    </subcellularLocation>
</comment>
<dbReference type="InterPro" id="IPR003352">
    <property type="entry name" value="PTS_EIIC"/>
</dbReference>
<feature type="transmembrane region" description="Helical" evidence="9">
    <location>
        <begin position="69"/>
        <end position="90"/>
    </location>
</feature>
<dbReference type="EMBL" id="KF006347">
    <property type="protein sequence ID" value="AHX99898.1"/>
    <property type="molecule type" value="Genomic_DNA"/>
</dbReference>
<keyword evidence="3 8" id="KW-1003">Cell membrane</keyword>
<dbReference type="InterPro" id="IPR004501">
    <property type="entry name" value="PTS_EIIC_3"/>
</dbReference>